<dbReference type="Proteomes" id="UP000308549">
    <property type="component" value="Unassembled WGS sequence"/>
</dbReference>
<feature type="region of interest" description="Disordered" evidence="1">
    <location>
        <begin position="81"/>
        <end position="112"/>
    </location>
</feature>
<feature type="region of interest" description="Disordered" evidence="1">
    <location>
        <begin position="310"/>
        <end position="546"/>
    </location>
</feature>
<feature type="compositionally biased region" description="Acidic residues" evidence="1">
    <location>
        <begin position="343"/>
        <end position="379"/>
    </location>
</feature>
<feature type="compositionally biased region" description="Acidic residues" evidence="1">
    <location>
        <begin position="497"/>
        <end position="512"/>
    </location>
</feature>
<proteinExistence type="predicted"/>
<dbReference type="EMBL" id="NAJL01000049">
    <property type="protein sequence ID" value="TKA23958.1"/>
    <property type="molecule type" value="Genomic_DNA"/>
</dbReference>
<name>A0A4U0TPH7_9PEZI</name>
<feature type="compositionally biased region" description="Acidic residues" evidence="1">
    <location>
        <begin position="99"/>
        <end position="112"/>
    </location>
</feature>
<sequence length="546" mass="57952">MTFFEQYRPPGRSNRSGRNTDNDVFEGLPVKQWGFQAARISLAPPVAETADGNEDKWGEPPMPRDSSLLQPWTQQLLRLARSGKVGSGKRKNVSSDPLDGMDEDRGEGEEAADDAVKTTLEDRGYVAKKWKAIPESLLVPESKHFEFLAKRRKGLPSIYGAELSAAAVVPMRRTKVRRTAAPAAEGLEAMVTIYEVLLPEGQVLEGEITDLTEMAELKPTSAVPGTVIEGLGIANDDGIIVAEHLKPSLAAPRRSRPPPKRKGGPGRGKKRVTFTNPDGSTYTAIVPNATKIVAQPGQTVKHVAKGEEAAADINQVKTEATVQPSGEGEGVGEGEVDQQAGEGEGEGEGEEEGSEEGEEGEEDDDDEQREEGELSDEDAPTAGATPAPAPASAVQRTAGESAAEDPPSKPEAAKSKGQDAQDPDTASTAEPAPEPAAKQPPSPRDASSSPELPLAQTNHSRHNSLEEKSAPEAHETEPVAQGEDTEMSEAPPREAPEGEESGEAHDDGDEKAEDAAPEGRDEGERAEGGEEEDEDLLGDLEKHLEG</sequence>
<feature type="compositionally biased region" description="Pro residues" evidence="1">
    <location>
        <begin position="432"/>
        <end position="443"/>
    </location>
</feature>
<feature type="compositionally biased region" description="Basic and acidic residues" evidence="1">
    <location>
        <begin position="463"/>
        <end position="477"/>
    </location>
</feature>
<feature type="compositionally biased region" description="Basic and acidic residues" evidence="1">
    <location>
        <begin position="513"/>
        <end position="528"/>
    </location>
</feature>
<feature type="compositionally biased region" description="Polar residues" evidence="1">
    <location>
        <begin position="445"/>
        <end position="458"/>
    </location>
</feature>
<feature type="compositionally biased region" description="Basic residues" evidence="1">
    <location>
        <begin position="253"/>
        <end position="272"/>
    </location>
</feature>
<comment type="caution">
    <text evidence="2">The sequence shown here is derived from an EMBL/GenBank/DDBJ whole genome shotgun (WGS) entry which is preliminary data.</text>
</comment>
<gene>
    <name evidence="2" type="ORF">B0A50_06464</name>
</gene>
<evidence type="ECO:0000256" key="1">
    <source>
        <dbReference type="SAM" id="MobiDB-lite"/>
    </source>
</evidence>
<evidence type="ECO:0000313" key="3">
    <source>
        <dbReference type="Proteomes" id="UP000308549"/>
    </source>
</evidence>
<reference evidence="2 3" key="1">
    <citation type="submission" date="2017-03" db="EMBL/GenBank/DDBJ databases">
        <title>Genomes of endolithic fungi from Antarctica.</title>
        <authorList>
            <person name="Coleine C."/>
            <person name="Masonjones S."/>
            <person name="Stajich J.E."/>
        </authorList>
    </citation>
    <scope>NUCLEOTIDE SEQUENCE [LARGE SCALE GENOMIC DNA]</scope>
    <source>
        <strain evidence="2 3">CCFEE 6315</strain>
    </source>
</reference>
<feature type="region of interest" description="Disordered" evidence="1">
    <location>
        <begin position="1"/>
        <end position="25"/>
    </location>
</feature>
<protein>
    <submittedName>
        <fullName evidence="2">Uncharacterized protein</fullName>
    </submittedName>
</protein>
<feature type="compositionally biased region" description="Acidic residues" evidence="1">
    <location>
        <begin position="529"/>
        <end position="538"/>
    </location>
</feature>
<keyword evidence="3" id="KW-1185">Reference proteome</keyword>
<feature type="compositionally biased region" description="Low complexity" evidence="1">
    <location>
        <begin position="380"/>
        <end position="393"/>
    </location>
</feature>
<evidence type="ECO:0000313" key="2">
    <source>
        <dbReference type="EMBL" id="TKA23958.1"/>
    </source>
</evidence>
<accession>A0A4U0TPH7</accession>
<organism evidence="2 3">
    <name type="scientific">Salinomyces thailandicus</name>
    <dbReference type="NCBI Taxonomy" id="706561"/>
    <lineage>
        <taxon>Eukaryota</taxon>
        <taxon>Fungi</taxon>
        <taxon>Dikarya</taxon>
        <taxon>Ascomycota</taxon>
        <taxon>Pezizomycotina</taxon>
        <taxon>Dothideomycetes</taxon>
        <taxon>Dothideomycetidae</taxon>
        <taxon>Mycosphaerellales</taxon>
        <taxon>Teratosphaeriaceae</taxon>
        <taxon>Salinomyces</taxon>
    </lineage>
</organism>
<dbReference type="OrthoDB" id="275715at2759"/>
<feature type="compositionally biased region" description="Basic and acidic residues" evidence="1">
    <location>
        <begin position="406"/>
        <end position="419"/>
    </location>
</feature>
<feature type="compositionally biased region" description="Polar residues" evidence="1">
    <location>
        <begin position="315"/>
        <end position="324"/>
    </location>
</feature>
<dbReference type="AlphaFoldDB" id="A0A4U0TPH7"/>
<feature type="region of interest" description="Disordered" evidence="1">
    <location>
        <begin position="46"/>
        <end position="66"/>
    </location>
</feature>
<feature type="region of interest" description="Disordered" evidence="1">
    <location>
        <begin position="247"/>
        <end position="280"/>
    </location>
</feature>